<dbReference type="InterPro" id="IPR016208">
    <property type="entry name" value="Ald_Oxase/xanthine_DH-like"/>
</dbReference>
<keyword evidence="1" id="KW-0500">Molybdenum</keyword>
<protein>
    <submittedName>
        <fullName evidence="5">Xanthine dehydrogenase, molybdenum binding subunit</fullName>
        <ecNumber evidence="5">1.17.1.4</ecNumber>
    </submittedName>
</protein>
<dbReference type="InterPro" id="IPR008274">
    <property type="entry name" value="AldOxase/xan_DH_MoCoBD1"/>
</dbReference>
<sequence length="805" mass="86964">MKEADMKVDKKSMAFLDEADARSGTAHHEAISIPDAASVIPESLPNVLGQTQYIDDIPRPAGCLQAAVRLSDSAHARILAIHTEEALSLDPSVRVILAKDIPGTNQIGFNKPDEPLLPEEEWEYWGQPIAIVVAKTRSLARKAAGLLRVESEELPAVIDPREAAAKGDFILPPRTIACGNVEEAFAKCAYVVEGRVDSGGQEHVYLETQGAIAQVIDGRRMHVISSTQGPTGVQRAVAQVLGLPMNMVEVEARRLGGAFGGKEDQAANWASMAAVASWVCGKPVELYLNRKDDMRATGKRHPYTTDFRVGADADGKLLAFEADYYQNSGSTCDLSAAILARTLLHATGAYQIPNVRVTGYMCHTNLPSFTAFRGFGAPQAFFVIEAAMDALAQKMGTEVVELKRRNLFREGDRTYYGMALERVRASESVERLLAKVDYPALSQRIKTFNATHRLQKKGLGFIPVAFGISFTKLQMNQAGALVHVYTDGSVVVSTGAIEMGQQVARKIALVTARTLGVPVSYVTVQRTTTLTVANTVPTAASTGADLNGMAAKIACQEIRGRLVQKAADLLKAAPEKIDIREGIILCDGKPASLTWKQLVEAMHAARQDLSAHGFYATPFLEYDMKAERGRPFAYHVYGAALVEATVDILRGTSTLDSVSIVHDIGDSIDPAVDRGQIEGALAQGLGWSLLEDLRFGPDGKPLSDTLSTYKVPDVTFMPENIDIEFLPPIENPTAPYNSKAVGEPPLQYGIAGYFAVLDAIRAAIGKPIVYYNLPLIPEKISDLLAEMGSDPLEPAGKRDTALQAH</sequence>
<dbReference type="PANTHER" id="PTHR11908">
    <property type="entry name" value="XANTHINE DEHYDROGENASE"/>
    <property type="match status" value="1"/>
</dbReference>
<dbReference type="Pfam" id="PF02738">
    <property type="entry name" value="MoCoBD_1"/>
    <property type="match status" value="1"/>
</dbReference>
<evidence type="ECO:0000256" key="3">
    <source>
        <dbReference type="ARBA" id="ARBA00053029"/>
    </source>
</evidence>
<dbReference type="SUPFAM" id="SSF54665">
    <property type="entry name" value="CO dehydrogenase molybdoprotein N-domain-like"/>
    <property type="match status" value="1"/>
</dbReference>
<reference evidence="5" key="1">
    <citation type="submission" date="2017-02" db="EMBL/GenBank/DDBJ databases">
        <authorList>
            <person name="Regsiter A."/>
            <person name="William W."/>
        </authorList>
    </citation>
    <scope>NUCLEOTIDE SEQUENCE</scope>
    <source>
        <strain evidence="5">Bib</strain>
    </source>
</reference>
<dbReference type="SUPFAM" id="SSF56003">
    <property type="entry name" value="Molybdenum cofactor-binding domain"/>
    <property type="match status" value="1"/>
</dbReference>
<proteinExistence type="predicted"/>
<evidence type="ECO:0000256" key="1">
    <source>
        <dbReference type="ARBA" id="ARBA00022505"/>
    </source>
</evidence>
<dbReference type="InterPro" id="IPR046867">
    <property type="entry name" value="AldOxase/xan_DH_MoCoBD2"/>
</dbReference>
<organism evidence="5">
    <name type="scientific">uncultured spirochete</name>
    <dbReference type="NCBI Taxonomy" id="156406"/>
    <lineage>
        <taxon>Bacteria</taxon>
        <taxon>Pseudomonadati</taxon>
        <taxon>Spirochaetota</taxon>
        <taxon>Spirochaetia</taxon>
        <taxon>Spirochaetales</taxon>
        <taxon>environmental samples</taxon>
    </lineage>
</organism>
<evidence type="ECO:0000259" key="4">
    <source>
        <dbReference type="SMART" id="SM01008"/>
    </source>
</evidence>
<name>A0A3P3XG77_9SPIR</name>
<dbReference type="GO" id="GO:0005506">
    <property type="term" value="F:iron ion binding"/>
    <property type="evidence" value="ECO:0007669"/>
    <property type="project" value="InterPro"/>
</dbReference>
<feature type="domain" description="Aldehyde oxidase/xanthine dehydrogenase a/b hammerhead" evidence="4">
    <location>
        <begin position="48"/>
        <end position="155"/>
    </location>
</feature>
<dbReference type="InterPro" id="IPR036856">
    <property type="entry name" value="Ald_Oxase/Xan_DH_a/b_sf"/>
</dbReference>
<dbReference type="GO" id="GO:0004854">
    <property type="term" value="F:xanthine dehydrogenase activity"/>
    <property type="evidence" value="ECO:0007669"/>
    <property type="project" value="UniProtKB-EC"/>
</dbReference>
<gene>
    <name evidence="5" type="primary">xdhA (H</name>
    <name evidence="5" type="ORF">SPIROBIBN47_150065</name>
</gene>
<dbReference type="PANTHER" id="PTHR11908:SF132">
    <property type="entry name" value="ALDEHYDE OXIDASE 1-RELATED"/>
    <property type="match status" value="1"/>
</dbReference>
<dbReference type="EC" id="1.17.1.4" evidence="5"/>
<dbReference type="Pfam" id="PF01315">
    <property type="entry name" value="Ald_Xan_dh_C"/>
    <property type="match status" value="1"/>
</dbReference>
<dbReference type="AlphaFoldDB" id="A0A3P3XG77"/>
<comment type="cofactor">
    <cofactor evidence="3">
        <name>Mo-molybdopterin cytosine dinucleotide</name>
        <dbReference type="ChEBI" id="CHEBI:71308"/>
    </cofactor>
</comment>
<dbReference type="SMART" id="SM01008">
    <property type="entry name" value="Ald_Xan_dh_C"/>
    <property type="match status" value="1"/>
</dbReference>
<evidence type="ECO:0000313" key="5">
    <source>
        <dbReference type="EMBL" id="SLM10609.1"/>
    </source>
</evidence>
<dbReference type="Gene3D" id="3.90.1170.50">
    <property type="entry name" value="Aldehyde oxidase/xanthine dehydrogenase, a/b hammerhead"/>
    <property type="match status" value="1"/>
</dbReference>
<dbReference type="InterPro" id="IPR000674">
    <property type="entry name" value="Ald_Oxase/Xan_DH_a/b"/>
</dbReference>
<dbReference type="Pfam" id="PF20256">
    <property type="entry name" value="MoCoBD_2"/>
    <property type="match status" value="1"/>
</dbReference>
<evidence type="ECO:0000256" key="2">
    <source>
        <dbReference type="ARBA" id="ARBA00023002"/>
    </source>
</evidence>
<dbReference type="FunFam" id="3.30.365.10:FF:000001">
    <property type="entry name" value="Xanthine dehydrogenase oxidase"/>
    <property type="match status" value="1"/>
</dbReference>
<accession>A0A3P3XG77</accession>
<dbReference type="InterPro" id="IPR037165">
    <property type="entry name" value="AldOxase/xan_DH_Mopterin-bd_sf"/>
</dbReference>
<dbReference type="EMBL" id="FWDM01000007">
    <property type="protein sequence ID" value="SLM10609.1"/>
    <property type="molecule type" value="Genomic_DNA"/>
</dbReference>
<keyword evidence="2 5" id="KW-0560">Oxidoreductase</keyword>
<dbReference type="Gene3D" id="3.30.365.10">
    <property type="entry name" value="Aldehyde oxidase/xanthine dehydrogenase, molybdopterin binding domain"/>
    <property type="match status" value="4"/>
</dbReference>